<evidence type="ECO:0000256" key="4">
    <source>
        <dbReference type="ARBA" id="ARBA00015596"/>
    </source>
</evidence>
<dbReference type="Proteomes" id="UP000243052">
    <property type="component" value="Chromosome iii"/>
</dbReference>
<reference evidence="9 10" key="1">
    <citation type="submission" date="2016-01" db="EMBL/GenBank/DDBJ databases">
        <title>Genome sequence of the yeast Holleya sinecauda.</title>
        <authorList>
            <person name="Dietrich F.S."/>
        </authorList>
    </citation>
    <scope>NUCLEOTIDE SEQUENCE [LARGE SCALE GENOMIC DNA]</scope>
    <source>
        <strain evidence="9 10">ATCC 58844</strain>
    </source>
</reference>
<evidence type="ECO:0000256" key="2">
    <source>
        <dbReference type="ARBA" id="ARBA00004177"/>
    </source>
</evidence>
<dbReference type="RefSeq" id="XP_017986650.1">
    <property type="nucleotide sequence ID" value="XM_018131462.1"/>
</dbReference>
<evidence type="ECO:0000256" key="5">
    <source>
        <dbReference type="ARBA" id="ARBA00022448"/>
    </source>
</evidence>
<gene>
    <name evidence="9" type="ORF">AW171_hschr31495</name>
</gene>
<dbReference type="EMBL" id="CP014243">
    <property type="protein sequence ID" value="AMD19654.1"/>
    <property type="molecule type" value="Genomic_DNA"/>
</dbReference>
<name>A0A120K1R2_9SACH</name>
<comment type="similarity">
    <text evidence="3">Belongs to the BLI1 family.</text>
</comment>
<evidence type="ECO:0000256" key="1">
    <source>
        <dbReference type="ARBA" id="ARBA00002069"/>
    </source>
</evidence>
<proteinExistence type="inferred from homology"/>
<sequence>MKEKQLRRHLDKCVDDMQIHVDLMSARAISKFTADTNANYEWLNQIKQRHSTRHKEELRNYFLLKAEYEKKVEVLDSKVTYLEQLAEELCEFQNELAVKVQRVKRAAKVADDEEC</sequence>
<dbReference type="Pfam" id="PF17324">
    <property type="entry name" value="BLI1"/>
    <property type="match status" value="1"/>
</dbReference>
<evidence type="ECO:0000256" key="6">
    <source>
        <dbReference type="ARBA" id="ARBA00022753"/>
    </source>
</evidence>
<dbReference type="GeneID" id="28722859"/>
<dbReference type="AlphaFoldDB" id="A0A120K1R2"/>
<dbReference type="OrthoDB" id="4059150at2759"/>
<evidence type="ECO:0000256" key="8">
    <source>
        <dbReference type="ARBA" id="ARBA00032430"/>
    </source>
</evidence>
<protein>
    <recommendedName>
        <fullName evidence="4">Biogenesis of lysosome-related organelles complex 1 subunit BLI1</fullName>
    </recommendedName>
    <alternativeName>
        <fullName evidence="8">BLOC-1 interactor 1</fullName>
    </alternativeName>
</protein>
<keyword evidence="6" id="KW-0967">Endosome</keyword>
<accession>A0A120K1R2</accession>
<dbReference type="InterPro" id="IPR020491">
    <property type="entry name" value="BLI1"/>
</dbReference>
<evidence type="ECO:0000313" key="9">
    <source>
        <dbReference type="EMBL" id="AMD19654.1"/>
    </source>
</evidence>
<comment type="function">
    <text evidence="1">Component of the biogenesis of lysosome-related organelles complex-1 (BLOC-1) involved in endosomal cargo sorting.</text>
</comment>
<keyword evidence="7" id="KW-0175">Coiled coil</keyword>
<keyword evidence="5" id="KW-0813">Transport</keyword>
<keyword evidence="10" id="KW-1185">Reference proteome</keyword>
<evidence type="ECO:0000313" key="10">
    <source>
        <dbReference type="Proteomes" id="UP000243052"/>
    </source>
</evidence>
<comment type="subcellular location">
    <subcellularLocation>
        <location evidence="2">Endosome</location>
    </subcellularLocation>
</comment>
<dbReference type="STRING" id="45286.A0A120K1R2"/>
<evidence type="ECO:0000256" key="3">
    <source>
        <dbReference type="ARBA" id="ARBA00005266"/>
    </source>
</evidence>
<dbReference type="GO" id="GO:0005768">
    <property type="term" value="C:endosome"/>
    <property type="evidence" value="ECO:0007669"/>
    <property type="project" value="UniProtKB-SubCell"/>
</dbReference>
<evidence type="ECO:0000256" key="7">
    <source>
        <dbReference type="ARBA" id="ARBA00023054"/>
    </source>
</evidence>
<organism evidence="9 10">
    <name type="scientific">Eremothecium sinecaudum</name>
    <dbReference type="NCBI Taxonomy" id="45286"/>
    <lineage>
        <taxon>Eukaryota</taxon>
        <taxon>Fungi</taxon>
        <taxon>Dikarya</taxon>
        <taxon>Ascomycota</taxon>
        <taxon>Saccharomycotina</taxon>
        <taxon>Saccharomycetes</taxon>
        <taxon>Saccharomycetales</taxon>
        <taxon>Saccharomycetaceae</taxon>
        <taxon>Eremothecium</taxon>
    </lineage>
</organism>